<evidence type="ECO:0000313" key="1">
    <source>
        <dbReference type="EMBL" id="MDB8687602.1"/>
    </source>
</evidence>
<gene>
    <name evidence="1" type="ORF">PNW85_13145</name>
</gene>
<sequence>MRILDLFSWLPAKEISIEEIEKIFMDDMKGIPNSTYSVSYEIPNDANANVSNCVKELLAEEKNVACMKKENVIIAVIGYKEG</sequence>
<dbReference type="AlphaFoldDB" id="A0AAW6DKS9"/>
<evidence type="ECO:0000313" key="2">
    <source>
        <dbReference type="Proteomes" id="UP001212160"/>
    </source>
</evidence>
<organism evidence="1 2">
    <name type="scientific">Mediterraneibacter gnavus</name>
    <name type="common">Ruminococcus gnavus</name>
    <dbReference type="NCBI Taxonomy" id="33038"/>
    <lineage>
        <taxon>Bacteria</taxon>
        <taxon>Bacillati</taxon>
        <taxon>Bacillota</taxon>
        <taxon>Clostridia</taxon>
        <taxon>Lachnospirales</taxon>
        <taxon>Lachnospiraceae</taxon>
        <taxon>Mediterraneibacter</taxon>
    </lineage>
</organism>
<dbReference type="Proteomes" id="UP001212160">
    <property type="component" value="Unassembled WGS sequence"/>
</dbReference>
<proteinExistence type="predicted"/>
<name>A0AAW6DKS9_MEDGN</name>
<comment type="caution">
    <text evidence="1">The sequence shown here is derived from an EMBL/GenBank/DDBJ whole genome shotgun (WGS) entry which is preliminary data.</text>
</comment>
<accession>A0AAW6DKS9</accession>
<reference evidence="1" key="1">
    <citation type="submission" date="2023-01" db="EMBL/GenBank/DDBJ databases">
        <title>Human gut microbiome strain richness.</title>
        <authorList>
            <person name="Chen-Liaw A."/>
        </authorList>
    </citation>
    <scope>NUCLEOTIDE SEQUENCE</scope>
    <source>
        <strain evidence="1">RTP21484st1_H11_RTP21484_190118</strain>
    </source>
</reference>
<protein>
    <submittedName>
        <fullName evidence="1">Uncharacterized protein</fullName>
    </submittedName>
</protein>
<dbReference type="EMBL" id="JAQMLA010000042">
    <property type="protein sequence ID" value="MDB8687602.1"/>
    <property type="molecule type" value="Genomic_DNA"/>
</dbReference>
<dbReference type="RefSeq" id="WP_272108026.1">
    <property type="nucleotide sequence ID" value="NZ_DAWDPA010000038.1"/>
</dbReference>